<dbReference type="Pfam" id="PF07715">
    <property type="entry name" value="Plug"/>
    <property type="match status" value="1"/>
</dbReference>
<evidence type="ECO:0000256" key="11">
    <source>
        <dbReference type="PROSITE-ProRule" id="PRU01360"/>
    </source>
</evidence>
<evidence type="ECO:0000256" key="7">
    <source>
        <dbReference type="ARBA" id="ARBA00023065"/>
    </source>
</evidence>
<dbReference type="InterPro" id="IPR000531">
    <property type="entry name" value="Beta-barrel_TonB"/>
</dbReference>
<keyword evidence="3 11" id="KW-1134">Transmembrane beta strand</keyword>
<evidence type="ECO:0000256" key="2">
    <source>
        <dbReference type="ARBA" id="ARBA00022448"/>
    </source>
</evidence>
<dbReference type="SUPFAM" id="SSF56935">
    <property type="entry name" value="Porins"/>
    <property type="match status" value="1"/>
</dbReference>
<evidence type="ECO:0000256" key="8">
    <source>
        <dbReference type="ARBA" id="ARBA00023077"/>
    </source>
</evidence>
<feature type="signal peptide" evidence="13">
    <location>
        <begin position="1"/>
        <end position="22"/>
    </location>
</feature>
<evidence type="ECO:0000256" key="1">
    <source>
        <dbReference type="ARBA" id="ARBA00004571"/>
    </source>
</evidence>
<comment type="similarity">
    <text evidence="11 12">Belongs to the TonB-dependent receptor family.</text>
</comment>
<proteinExistence type="inferred from homology"/>
<dbReference type="PROSITE" id="PS52016">
    <property type="entry name" value="TONB_DEPENDENT_REC_3"/>
    <property type="match status" value="1"/>
</dbReference>
<dbReference type="EMBL" id="JBHTJG010000015">
    <property type="protein sequence ID" value="MFD0948640.1"/>
    <property type="molecule type" value="Genomic_DNA"/>
</dbReference>
<reference evidence="17" key="1">
    <citation type="journal article" date="2019" name="Int. J. Syst. Evol. Microbiol.">
        <title>The Global Catalogue of Microorganisms (GCM) 10K type strain sequencing project: providing services to taxonomists for standard genome sequencing and annotation.</title>
        <authorList>
            <consortium name="The Broad Institute Genomics Platform"/>
            <consortium name="The Broad Institute Genome Sequencing Center for Infectious Disease"/>
            <person name="Wu L."/>
            <person name="Ma J."/>
        </authorList>
    </citation>
    <scope>NUCLEOTIDE SEQUENCE [LARGE SCALE GENOMIC DNA]</scope>
    <source>
        <strain evidence="17">CCUG 62982</strain>
    </source>
</reference>
<keyword evidence="9 11" id="KW-0472">Membrane</keyword>
<dbReference type="Gene3D" id="2.40.170.20">
    <property type="entry name" value="TonB-dependent receptor, beta-barrel domain"/>
    <property type="match status" value="1"/>
</dbReference>
<evidence type="ECO:0000259" key="14">
    <source>
        <dbReference type="Pfam" id="PF00593"/>
    </source>
</evidence>
<keyword evidence="16" id="KW-0675">Receptor</keyword>
<keyword evidence="10 11" id="KW-0998">Cell outer membrane</keyword>
<evidence type="ECO:0000256" key="13">
    <source>
        <dbReference type="SAM" id="SignalP"/>
    </source>
</evidence>
<dbReference type="InterPro" id="IPR012910">
    <property type="entry name" value="Plug_dom"/>
</dbReference>
<sequence>MQALHFVTVSAAALIVAQPAAAQGPAQGDESPAAGQAESNDGEIVVTAQFREQRLQDTPIAITAMTGEQLETKGLTSVADVAATAPNVNLTQGSSAYGSGMTAYIRGIGQYDTNFALEPGVGMYIDDVYHGVLVGSMFDLLDLDRVEVLRGPQGTLAGKNSIGGAIKLYSRKPEGSNTGYIQGTYGSFDRIDVRGAFDFALADNLSARFSAFSKYREGHVKLIDFACDQPALAGTIPSSKNGPDCEVGTLGGTQTWGVRLALRYQPSDALEINIAGAIVRDDSEAPGVEQANANNAAAPTLGGVPYDSRFVPTRPYINYGAFLVPQTGWKSEPVAQTDSESISARIDWKPSENFQLTSITAYENIYGQYSFDGDGSPIGLTLTYGFQPYHQFTQELRLNGEFGDGLVETTVGGFYFDSKGRVGARVWSAPVLNFIQDDPVTNKSRSVFGHVIVHPVEAMSLIGGLRYTDDKKVYQFTRADPTTGAPPPVVGPLNGVTAGYTGDSIDWRLGLDYRFSPEVMVYASASTGYKGGGVNPRPFIPAQAVPFGSESVTAYELGIKTDLFDRVLRLNTSAFLNKYSDIILIDANGFPGAPGDPAYFPLSAVPFNAGDADIKGIELEAELHPAGGFSLSGSVSYLDFEYKSLDANATASGIGAASVAPFTSKWKWSASASYEFDLGNGATLTPQIFADYQSSYFTDPVNAATNLIEGRTLVNANVRFKSADGDWELTGGVTNLGDKHYYINAFDIVATNGTSSKVVGRPREFYLTLKRNF</sequence>
<dbReference type="InterPro" id="IPR039426">
    <property type="entry name" value="TonB-dep_rcpt-like"/>
</dbReference>
<feature type="chain" id="PRO_5045221676" evidence="13">
    <location>
        <begin position="23"/>
        <end position="773"/>
    </location>
</feature>
<evidence type="ECO:0000256" key="5">
    <source>
        <dbReference type="ARBA" id="ARBA00022692"/>
    </source>
</evidence>
<dbReference type="CDD" id="cd01347">
    <property type="entry name" value="ligand_gated_channel"/>
    <property type="match status" value="1"/>
</dbReference>
<evidence type="ECO:0000259" key="15">
    <source>
        <dbReference type="Pfam" id="PF07715"/>
    </source>
</evidence>
<comment type="caution">
    <text evidence="16">The sequence shown here is derived from an EMBL/GenBank/DDBJ whole genome shotgun (WGS) entry which is preliminary data.</text>
</comment>
<dbReference type="PANTHER" id="PTHR32552:SF81">
    <property type="entry name" value="TONB-DEPENDENT OUTER MEMBRANE RECEPTOR"/>
    <property type="match status" value="1"/>
</dbReference>
<evidence type="ECO:0000256" key="4">
    <source>
        <dbReference type="ARBA" id="ARBA00022496"/>
    </source>
</evidence>
<feature type="domain" description="TonB-dependent receptor-like beta-barrel" evidence="14">
    <location>
        <begin position="301"/>
        <end position="736"/>
    </location>
</feature>
<evidence type="ECO:0000313" key="16">
    <source>
        <dbReference type="EMBL" id="MFD0948640.1"/>
    </source>
</evidence>
<evidence type="ECO:0000256" key="12">
    <source>
        <dbReference type="RuleBase" id="RU003357"/>
    </source>
</evidence>
<keyword evidence="7" id="KW-0406">Ion transport</keyword>
<evidence type="ECO:0000256" key="10">
    <source>
        <dbReference type="ARBA" id="ARBA00023237"/>
    </source>
</evidence>
<keyword evidence="2 11" id="KW-0813">Transport</keyword>
<keyword evidence="8 12" id="KW-0798">TonB box</keyword>
<accession>A0ABW3HDD4</accession>
<gene>
    <name evidence="16" type="ORF">ACFQ1E_20035</name>
</gene>
<organism evidence="16 17">
    <name type="scientific">Sphingomonas canadensis</name>
    <dbReference type="NCBI Taxonomy" id="1219257"/>
    <lineage>
        <taxon>Bacteria</taxon>
        <taxon>Pseudomonadati</taxon>
        <taxon>Pseudomonadota</taxon>
        <taxon>Alphaproteobacteria</taxon>
        <taxon>Sphingomonadales</taxon>
        <taxon>Sphingomonadaceae</taxon>
        <taxon>Sphingomonas</taxon>
    </lineage>
</organism>
<name>A0ABW3HDD4_9SPHN</name>
<keyword evidence="13" id="KW-0732">Signal</keyword>
<dbReference type="InterPro" id="IPR036942">
    <property type="entry name" value="Beta-barrel_TonB_sf"/>
</dbReference>
<feature type="domain" description="TonB-dependent receptor plug" evidence="15">
    <location>
        <begin position="55"/>
        <end position="165"/>
    </location>
</feature>
<evidence type="ECO:0000256" key="3">
    <source>
        <dbReference type="ARBA" id="ARBA00022452"/>
    </source>
</evidence>
<protein>
    <submittedName>
        <fullName evidence="16">TonB-dependent receptor</fullName>
    </submittedName>
</protein>
<keyword evidence="6" id="KW-0408">Iron</keyword>
<dbReference type="PANTHER" id="PTHR32552">
    <property type="entry name" value="FERRICHROME IRON RECEPTOR-RELATED"/>
    <property type="match status" value="1"/>
</dbReference>
<dbReference type="RefSeq" id="WP_264946551.1">
    <property type="nucleotide sequence ID" value="NZ_JAPDRA010000015.1"/>
</dbReference>
<evidence type="ECO:0000313" key="17">
    <source>
        <dbReference type="Proteomes" id="UP001596977"/>
    </source>
</evidence>
<evidence type="ECO:0000256" key="9">
    <source>
        <dbReference type="ARBA" id="ARBA00023136"/>
    </source>
</evidence>
<dbReference type="Proteomes" id="UP001596977">
    <property type="component" value="Unassembled WGS sequence"/>
</dbReference>
<keyword evidence="4" id="KW-0410">Iron transport</keyword>
<keyword evidence="17" id="KW-1185">Reference proteome</keyword>
<evidence type="ECO:0000256" key="6">
    <source>
        <dbReference type="ARBA" id="ARBA00023004"/>
    </source>
</evidence>
<keyword evidence="5 11" id="KW-0812">Transmembrane</keyword>
<comment type="subcellular location">
    <subcellularLocation>
        <location evidence="1 11">Cell outer membrane</location>
        <topology evidence="1 11">Multi-pass membrane protein</topology>
    </subcellularLocation>
</comment>
<dbReference type="Pfam" id="PF00593">
    <property type="entry name" value="TonB_dep_Rec_b-barrel"/>
    <property type="match status" value="1"/>
</dbReference>